<dbReference type="PATRIC" id="fig|1300345.3.peg.1584"/>
<keyword evidence="3" id="KW-1185">Reference proteome</keyword>
<evidence type="ECO:0000313" key="2">
    <source>
        <dbReference type="EMBL" id="KGQ19392.1"/>
    </source>
</evidence>
<reference evidence="2 3" key="1">
    <citation type="submission" date="2014-09" db="EMBL/GenBank/DDBJ databases">
        <title>Genome sequences of Lysobacter dokdonensis DS-58.</title>
        <authorList>
            <person name="Kim J.F."/>
            <person name="Kwak M.-J."/>
        </authorList>
    </citation>
    <scope>NUCLEOTIDE SEQUENCE [LARGE SCALE GENOMIC DNA]</scope>
    <source>
        <strain evidence="2 3">DS-58</strain>
    </source>
</reference>
<dbReference type="Proteomes" id="UP000030518">
    <property type="component" value="Unassembled WGS sequence"/>
</dbReference>
<feature type="transmembrane region" description="Helical" evidence="1">
    <location>
        <begin position="12"/>
        <end position="30"/>
    </location>
</feature>
<gene>
    <name evidence="2" type="ORF">LF41_3043</name>
</gene>
<sequence length="84" mass="8862">MVDSARMQQVHLVLFVFSSAVLAVVGWLEASNAAPSALLPVVGVVPLVHLAIAIGAGKGSAWAQLGSKLTGVYFLARRWRPHSI</sequence>
<keyword evidence="1" id="KW-1133">Transmembrane helix</keyword>
<dbReference type="AlphaFoldDB" id="A0A0A2WKZ0"/>
<evidence type="ECO:0000256" key="1">
    <source>
        <dbReference type="SAM" id="Phobius"/>
    </source>
</evidence>
<dbReference type="RefSeq" id="WP_036168388.1">
    <property type="nucleotide sequence ID" value="NZ_JRKJ01000008.1"/>
</dbReference>
<protein>
    <recommendedName>
        <fullName evidence="4">Transmembrane protein</fullName>
    </recommendedName>
</protein>
<comment type="caution">
    <text evidence="2">The sequence shown here is derived from an EMBL/GenBank/DDBJ whole genome shotgun (WGS) entry which is preliminary data.</text>
</comment>
<feature type="transmembrane region" description="Helical" evidence="1">
    <location>
        <begin position="36"/>
        <end position="56"/>
    </location>
</feature>
<keyword evidence="1" id="KW-0472">Membrane</keyword>
<name>A0A0A2WKZ0_9GAMM</name>
<organism evidence="2 3">
    <name type="scientific">Lysobacter dokdonensis DS-58</name>
    <dbReference type="NCBI Taxonomy" id="1300345"/>
    <lineage>
        <taxon>Bacteria</taxon>
        <taxon>Pseudomonadati</taxon>
        <taxon>Pseudomonadota</taxon>
        <taxon>Gammaproteobacteria</taxon>
        <taxon>Lysobacterales</taxon>
        <taxon>Lysobacteraceae</taxon>
        <taxon>Noviluteimonas</taxon>
    </lineage>
</organism>
<proteinExistence type="predicted"/>
<dbReference type="EMBL" id="JRKJ01000008">
    <property type="protein sequence ID" value="KGQ19392.1"/>
    <property type="molecule type" value="Genomic_DNA"/>
</dbReference>
<keyword evidence="1" id="KW-0812">Transmembrane</keyword>
<evidence type="ECO:0008006" key="4">
    <source>
        <dbReference type="Google" id="ProtNLM"/>
    </source>
</evidence>
<accession>A0A0A2WKZ0</accession>
<evidence type="ECO:0000313" key="3">
    <source>
        <dbReference type="Proteomes" id="UP000030518"/>
    </source>
</evidence>